<dbReference type="EMBL" id="PYDT01000002">
    <property type="protein sequence ID" value="THU70935.1"/>
    <property type="molecule type" value="Genomic_DNA"/>
</dbReference>
<feature type="domain" description="AP2/ERF" evidence="7">
    <location>
        <begin position="150"/>
        <end position="207"/>
    </location>
</feature>
<dbReference type="PROSITE" id="PS51032">
    <property type="entry name" value="AP2_ERF"/>
    <property type="match status" value="1"/>
</dbReference>
<feature type="region of interest" description="Disordered" evidence="6">
    <location>
        <begin position="88"/>
        <end position="153"/>
    </location>
</feature>
<name>A0A4V4H9B6_MUSBA</name>
<sequence>MVLENDFKLVKMGSGIHDIPTPTPTPYHIYSVLFPPNISNITHLKPPPPHPPSLPPTPPGAEIHSHPSNTSLNSAISLSARIHLFPLMSSSKPSDNTTVKAQGYTPPMMDFCQGKPYHSSSLSSPSSSSTTTGTSSGERRGRRKPTEPGRFLGVRRRPWGRYAAEIRDPTTKERHWLGTFDTAQEAALAYDRAALAMKGTQARTNFVYADTPLTTFHAVTPFHSQSFIPQPMPPVPGQPHQLVGAATAIQPSNHSSFPIQSHRHSISAPSRRDVDSLLFRSSRDATNMPAFGSPAEMDMSNDFLFSDDTRSGYLSSIVQESRLRSSRKHSSANRGNSSSSESNAQVLSPSSQVQCQVSTSSCGATNGDPLGGGVGSMSSEDFPCLAEMSKGFWMDEPVWELSACGFPDANDINMDNLSASLPQVSVSVSTSPSVSSLTDVFDLGYPLF</sequence>
<feature type="compositionally biased region" description="Pro residues" evidence="6">
    <location>
        <begin position="45"/>
        <end position="59"/>
    </location>
</feature>
<evidence type="ECO:0000256" key="6">
    <source>
        <dbReference type="SAM" id="MobiDB-lite"/>
    </source>
</evidence>
<dbReference type="GO" id="GO:0005634">
    <property type="term" value="C:nucleus"/>
    <property type="evidence" value="ECO:0007669"/>
    <property type="project" value="UniProtKB-SubCell"/>
</dbReference>
<feature type="compositionally biased region" description="Low complexity" evidence="6">
    <location>
        <begin position="332"/>
        <end position="350"/>
    </location>
</feature>
<keyword evidence="4" id="KW-0804">Transcription</keyword>
<accession>A0A4V4H9B6</accession>
<feature type="region of interest" description="Disordered" evidence="6">
    <location>
        <begin position="252"/>
        <end position="272"/>
    </location>
</feature>
<dbReference type="GO" id="GO:0003700">
    <property type="term" value="F:DNA-binding transcription factor activity"/>
    <property type="evidence" value="ECO:0007669"/>
    <property type="project" value="InterPro"/>
</dbReference>
<comment type="subcellular location">
    <subcellularLocation>
        <location evidence="1">Nucleus</location>
    </subcellularLocation>
</comment>
<evidence type="ECO:0000313" key="8">
    <source>
        <dbReference type="EMBL" id="THU70935.1"/>
    </source>
</evidence>
<dbReference type="Gene3D" id="3.30.730.10">
    <property type="entry name" value="AP2/ERF domain"/>
    <property type="match status" value="1"/>
</dbReference>
<feature type="compositionally biased region" description="Polar residues" evidence="6">
    <location>
        <begin position="88"/>
        <end position="100"/>
    </location>
</feature>
<evidence type="ECO:0000256" key="4">
    <source>
        <dbReference type="ARBA" id="ARBA00023163"/>
    </source>
</evidence>
<dbReference type="STRING" id="52838.A0A4V4H9B6"/>
<evidence type="ECO:0000313" key="9">
    <source>
        <dbReference type="Proteomes" id="UP000317650"/>
    </source>
</evidence>
<keyword evidence="5" id="KW-0539">Nucleus</keyword>
<evidence type="ECO:0000259" key="7">
    <source>
        <dbReference type="PROSITE" id="PS51032"/>
    </source>
</evidence>
<feature type="region of interest" description="Disordered" evidence="6">
    <location>
        <begin position="320"/>
        <end position="350"/>
    </location>
</feature>
<evidence type="ECO:0000256" key="3">
    <source>
        <dbReference type="ARBA" id="ARBA00023125"/>
    </source>
</evidence>
<evidence type="ECO:0000256" key="2">
    <source>
        <dbReference type="ARBA" id="ARBA00023015"/>
    </source>
</evidence>
<reference evidence="8 9" key="1">
    <citation type="journal article" date="2019" name="Nat. Plants">
        <title>Genome sequencing of Musa balbisiana reveals subgenome evolution and function divergence in polyploid bananas.</title>
        <authorList>
            <person name="Yao X."/>
        </authorList>
    </citation>
    <scope>NUCLEOTIDE SEQUENCE [LARGE SCALE GENOMIC DNA]</scope>
    <source>
        <strain evidence="9">cv. DH-PKW</strain>
        <tissue evidence="8">Leaves</tissue>
    </source>
</reference>
<dbReference type="CDD" id="cd00018">
    <property type="entry name" value="AP2"/>
    <property type="match status" value="1"/>
</dbReference>
<dbReference type="PANTHER" id="PTHR31677">
    <property type="entry name" value="AP2 DOMAIN CLASS TRANSCRIPTION FACTOR"/>
    <property type="match status" value="1"/>
</dbReference>
<dbReference type="PRINTS" id="PR00367">
    <property type="entry name" value="ETHRSPELEMNT"/>
</dbReference>
<dbReference type="AlphaFoldDB" id="A0A4V4H9B6"/>
<keyword evidence="9" id="KW-1185">Reference proteome</keyword>
<dbReference type="SUPFAM" id="SSF54171">
    <property type="entry name" value="DNA-binding domain"/>
    <property type="match status" value="1"/>
</dbReference>
<dbReference type="Proteomes" id="UP000317650">
    <property type="component" value="Chromosome 8"/>
</dbReference>
<comment type="caution">
    <text evidence="8">The sequence shown here is derived from an EMBL/GenBank/DDBJ whole genome shotgun (WGS) entry which is preliminary data.</text>
</comment>
<feature type="compositionally biased region" description="Low complexity" evidence="6">
    <location>
        <begin position="119"/>
        <end position="136"/>
    </location>
</feature>
<dbReference type="InterPro" id="IPR016177">
    <property type="entry name" value="DNA-bd_dom_sf"/>
</dbReference>
<feature type="region of interest" description="Disordered" evidence="6">
    <location>
        <begin position="43"/>
        <end position="71"/>
    </location>
</feature>
<dbReference type="InterPro" id="IPR001471">
    <property type="entry name" value="AP2/ERF_dom"/>
</dbReference>
<dbReference type="GO" id="GO:0003677">
    <property type="term" value="F:DNA binding"/>
    <property type="evidence" value="ECO:0007669"/>
    <property type="project" value="UniProtKB-KW"/>
</dbReference>
<protein>
    <recommendedName>
        <fullName evidence="7">AP2/ERF domain-containing protein</fullName>
    </recommendedName>
</protein>
<dbReference type="FunFam" id="3.30.730.10:FF:000001">
    <property type="entry name" value="Ethylene-responsive transcription factor 2"/>
    <property type="match status" value="1"/>
</dbReference>
<gene>
    <name evidence="8" type="ORF">C4D60_Mb08t30230</name>
</gene>
<proteinExistence type="predicted"/>
<evidence type="ECO:0000256" key="5">
    <source>
        <dbReference type="ARBA" id="ARBA00023242"/>
    </source>
</evidence>
<dbReference type="PANTHER" id="PTHR31677:SF49">
    <property type="entry name" value="ETHYLENE-RESPONSIVE TRANSCRIPTION FACTOR ERF086"/>
    <property type="match status" value="1"/>
</dbReference>
<dbReference type="InterPro" id="IPR036955">
    <property type="entry name" value="AP2/ERF_dom_sf"/>
</dbReference>
<organism evidence="8 9">
    <name type="scientific">Musa balbisiana</name>
    <name type="common">Banana</name>
    <dbReference type="NCBI Taxonomy" id="52838"/>
    <lineage>
        <taxon>Eukaryota</taxon>
        <taxon>Viridiplantae</taxon>
        <taxon>Streptophyta</taxon>
        <taxon>Embryophyta</taxon>
        <taxon>Tracheophyta</taxon>
        <taxon>Spermatophyta</taxon>
        <taxon>Magnoliopsida</taxon>
        <taxon>Liliopsida</taxon>
        <taxon>Zingiberales</taxon>
        <taxon>Musaceae</taxon>
        <taxon>Musa</taxon>
    </lineage>
</organism>
<evidence type="ECO:0000256" key="1">
    <source>
        <dbReference type="ARBA" id="ARBA00004123"/>
    </source>
</evidence>
<dbReference type="Pfam" id="PF00847">
    <property type="entry name" value="AP2"/>
    <property type="match status" value="1"/>
</dbReference>
<keyword evidence="3" id="KW-0238">DNA-binding</keyword>
<keyword evidence="2" id="KW-0805">Transcription regulation</keyword>
<dbReference type="SMART" id="SM00380">
    <property type="entry name" value="AP2"/>
    <property type="match status" value="1"/>
</dbReference>